<keyword evidence="13" id="KW-1185">Reference proteome</keyword>
<keyword evidence="1 9" id="KW-0963">Cytoplasm</keyword>
<evidence type="ECO:0000256" key="1">
    <source>
        <dbReference type="ARBA" id="ARBA00022490"/>
    </source>
</evidence>
<dbReference type="PANTHER" id="PTHR47964">
    <property type="entry name" value="ATP-DEPENDENT DNA HELICASE HOMOLOG RECG, CHLOROPLASTIC"/>
    <property type="match status" value="1"/>
</dbReference>
<keyword evidence="4 9" id="KW-0378">Hydrolase</keyword>
<dbReference type="Pfam" id="PF00271">
    <property type="entry name" value="Helicase_C"/>
    <property type="match status" value="1"/>
</dbReference>
<dbReference type="SUPFAM" id="SSF143517">
    <property type="entry name" value="TRCF domain-like"/>
    <property type="match status" value="1"/>
</dbReference>
<evidence type="ECO:0000256" key="2">
    <source>
        <dbReference type="ARBA" id="ARBA00022741"/>
    </source>
</evidence>
<dbReference type="SMART" id="SM00490">
    <property type="entry name" value="HELICc"/>
    <property type="match status" value="1"/>
</dbReference>
<dbReference type="Pfam" id="PF02559">
    <property type="entry name" value="CarD_TRCF_RID"/>
    <property type="match status" value="1"/>
</dbReference>
<dbReference type="InterPro" id="IPR014001">
    <property type="entry name" value="Helicase_ATP-bd"/>
</dbReference>
<dbReference type="Gene3D" id="3.30.2060.10">
    <property type="entry name" value="Penicillin-binding protein 1b domain"/>
    <property type="match status" value="1"/>
</dbReference>
<evidence type="ECO:0000259" key="10">
    <source>
        <dbReference type="PROSITE" id="PS51192"/>
    </source>
</evidence>
<protein>
    <recommendedName>
        <fullName evidence="9">Transcription-repair-coupling factor</fullName>
        <shortName evidence="9">TRCF</shortName>
        <ecNumber evidence="9">3.6.4.-</ecNumber>
    </recommendedName>
</protein>
<dbReference type="Pfam" id="PF03461">
    <property type="entry name" value="TRCF"/>
    <property type="match status" value="1"/>
</dbReference>
<dbReference type="InterPro" id="IPR011545">
    <property type="entry name" value="DEAD/DEAH_box_helicase_dom"/>
</dbReference>
<evidence type="ECO:0000256" key="9">
    <source>
        <dbReference type="HAMAP-Rule" id="MF_00969"/>
    </source>
</evidence>
<dbReference type="SUPFAM" id="SSF141259">
    <property type="entry name" value="CarD-like"/>
    <property type="match status" value="1"/>
</dbReference>
<dbReference type="SMART" id="SM00982">
    <property type="entry name" value="TRCF"/>
    <property type="match status" value="1"/>
</dbReference>
<dbReference type="EMBL" id="CP019633">
    <property type="protein sequence ID" value="AQQ09242.1"/>
    <property type="molecule type" value="Genomic_DNA"/>
</dbReference>
<dbReference type="GO" id="GO:0000716">
    <property type="term" value="P:transcription-coupled nucleotide-excision repair, DNA damage recognition"/>
    <property type="evidence" value="ECO:0007669"/>
    <property type="project" value="UniProtKB-UniRule"/>
</dbReference>
<dbReference type="Proteomes" id="UP000188273">
    <property type="component" value="Chromosome"/>
</dbReference>
<evidence type="ECO:0000256" key="3">
    <source>
        <dbReference type="ARBA" id="ARBA00022763"/>
    </source>
</evidence>
<dbReference type="GO" id="GO:0016787">
    <property type="term" value="F:hydrolase activity"/>
    <property type="evidence" value="ECO:0007669"/>
    <property type="project" value="UniProtKB-KW"/>
</dbReference>
<evidence type="ECO:0000256" key="5">
    <source>
        <dbReference type="ARBA" id="ARBA00022806"/>
    </source>
</evidence>
<keyword evidence="2 9" id="KW-0547">Nucleotide-binding</keyword>
<keyword evidence="8 9" id="KW-0234">DNA repair</keyword>
<dbReference type="Pfam" id="PF00270">
    <property type="entry name" value="DEAD"/>
    <property type="match status" value="1"/>
</dbReference>
<evidence type="ECO:0000256" key="7">
    <source>
        <dbReference type="ARBA" id="ARBA00023125"/>
    </source>
</evidence>
<proteinExistence type="inferred from homology"/>
<dbReference type="InterPro" id="IPR003711">
    <property type="entry name" value="CarD-like/TRCF_RID"/>
</dbReference>
<dbReference type="GO" id="GO:0003684">
    <property type="term" value="F:damaged DNA binding"/>
    <property type="evidence" value="ECO:0007669"/>
    <property type="project" value="InterPro"/>
</dbReference>
<keyword evidence="6 9" id="KW-0067">ATP-binding</keyword>
<dbReference type="Pfam" id="PF17757">
    <property type="entry name" value="UvrB_inter"/>
    <property type="match status" value="1"/>
</dbReference>
<dbReference type="InterPro" id="IPR027417">
    <property type="entry name" value="P-loop_NTPase"/>
</dbReference>
<sequence>MNSCEEKIIEALSSGTGRIVCTGSWGAYPSWLASRLSERLSRAILIVHPHIEDSDCAADEIHSFSSRRPLYLPAWEGEQDLSDSVGETAAERLKAAAKIPELSGGDVMCASVQALSQPLPDPEGLEKDALSIACGKSIEPELAASWLADQGYEPCEAVDAPGEFAKRGGILDIYPPAAGITDTQGHSEKTRPVRIEFFGDEVETIRYINLDNQTSEGEIQKAEIYSRIQPMPEGGLSVFDLISEEAVIIFAEPAEAGEVLQAYLSRAEGSGKYFTFSEIYKAASRLRLIEVSRFGSAGGEENHIQLCAESIEKYKTEAGSALEKSQQALAKLCEKAESGEQVLLYCESAGQIKRTKQLILSQRNFVPENLQINIGYVREGFSSRQEGLIVIGHHEIFAREFVRRRAARIRSSAGVHSLSDLTSGDFVVHITNGIAIYRGTKIIEQNDCPREHMILEFADDAKIFVPVENISLVHKYIGSGGMKPSLSRLGGKRWFNQKKKAYDAVMDMASEMLELQAKRKEAGGFAFSQDCDWQREFEDAFPYQETADQIKAIEQIKADMQTAKPMERLLCGDVGYGKTEIAMRGAFKAVLSGKQTALLAPTTILTLQHANTFRNRFAGYPVRIEVLNRFVSPGRAKEIIAESRAGRIDILIGTHRLLSNDIAFADLGLLIIDEEQRFGVEHKEKLKKLKVNVDILSLSATPIPRTLHMSLMGLRDISTLSTPPLDRRSVATSIHRYDSSLIKQIISRELAREGQVFFLHNIVKTIDKTANHLRELFPDSNIAAAHGQMHKKKLEKAMLDFAMKKIDILVCSTIIESGIDIPNANTIVINNADRFGLAQLHQLRGRVGRFKRKARAELLIPPDRPITPVAARRLKAIEEYSELGAGFKIALRDLEIRGAGNILGAEQSGHIDTVGYELYCQMLKNAVKQLKGDHTLPKPETSLDLGFTAHIPKNYIPSDKQRLGAYRKAAEAETLEDLKLLEKELKDLFGALPEQVVWLIDLAKIKLRASENLIERIRAEGKDLVFSFSPQAEDSKAADIFSRTSRRVTAVDKKTVHVRLSKNHFEPPTVLSFLRKIFVC</sequence>
<dbReference type="InterPro" id="IPR041471">
    <property type="entry name" value="UvrB_inter"/>
</dbReference>
<dbReference type="NCBIfam" id="TIGR00580">
    <property type="entry name" value="mfd"/>
    <property type="match status" value="1"/>
</dbReference>
<dbReference type="InterPro" id="IPR047112">
    <property type="entry name" value="RecG/Mfd"/>
</dbReference>
<dbReference type="SUPFAM" id="SSF52540">
    <property type="entry name" value="P-loop containing nucleoside triphosphate hydrolases"/>
    <property type="match status" value="3"/>
</dbReference>
<dbReference type="SMART" id="SM01058">
    <property type="entry name" value="CarD_TRCF"/>
    <property type="match status" value="1"/>
</dbReference>
<accession>A0A1Q2HP57</accession>
<keyword evidence="7 9" id="KW-0238">DNA-binding</keyword>
<dbReference type="SMART" id="SM00487">
    <property type="entry name" value="DEXDc"/>
    <property type="match status" value="1"/>
</dbReference>
<dbReference type="GO" id="GO:0006355">
    <property type="term" value="P:regulation of DNA-templated transcription"/>
    <property type="evidence" value="ECO:0007669"/>
    <property type="project" value="UniProtKB-UniRule"/>
</dbReference>
<comment type="subcellular location">
    <subcellularLocation>
        <location evidence="9">Cytoplasm</location>
    </subcellularLocation>
</comment>
<dbReference type="KEGG" id="pbu:L21SP3_01044"/>
<organism evidence="12 13">
    <name type="scientific">Sedimentisphaera cyanobacteriorum</name>
    <dbReference type="NCBI Taxonomy" id="1940790"/>
    <lineage>
        <taxon>Bacteria</taxon>
        <taxon>Pseudomonadati</taxon>
        <taxon>Planctomycetota</taxon>
        <taxon>Phycisphaerae</taxon>
        <taxon>Sedimentisphaerales</taxon>
        <taxon>Sedimentisphaeraceae</taxon>
        <taxon>Sedimentisphaera</taxon>
    </lineage>
</organism>
<keyword evidence="5" id="KW-0347">Helicase</keyword>
<name>A0A1Q2HP57_9BACT</name>
<keyword evidence="3 9" id="KW-0227">DNA damage</keyword>
<dbReference type="Gene3D" id="3.40.50.300">
    <property type="entry name" value="P-loop containing nucleotide triphosphate hydrolases"/>
    <property type="match status" value="2"/>
</dbReference>
<dbReference type="Gene3D" id="3.90.1150.50">
    <property type="entry name" value="Transcription-repair-coupling factor, D7 domain"/>
    <property type="match status" value="1"/>
</dbReference>
<dbReference type="Gene3D" id="3.40.50.11180">
    <property type="match status" value="1"/>
</dbReference>
<dbReference type="RefSeq" id="WP_077539777.1">
    <property type="nucleotide sequence ID" value="NZ_CP019633.1"/>
</dbReference>
<comment type="function">
    <text evidence="9">Couples transcription and DNA repair by recognizing RNA polymerase (RNAP) stalled at DNA lesions. Mediates ATP-dependent release of RNAP and its truncated transcript from the DNA, and recruitment of nucleotide excision repair machinery to the damaged site.</text>
</comment>
<evidence type="ECO:0000256" key="4">
    <source>
        <dbReference type="ARBA" id="ARBA00022801"/>
    </source>
</evidence>
<reference evidence="13" key="1">
    <citation type="submission" date="2017-02" db="EMBL/GenBank/DDBJ databases">
        <title>Comparative genomics and description of representatives of a novel lineage of planctomycetes thriving in anoxic sediments.</title>
        <authorList>
            <person name="Spring S."/>
            <person name="Bunk B."/>
            <person name="Sproer C."/>
            <person name="Klenk H.-P."/>
        </authorList>
    </citation>
    <scope>NUCLEOTIDE SEQUENCE [LARGE SCALE GENOMIC DNA]</scope>
    <source>
        <strain evidence="13">L21-RPul-D3</strain>
    </source>
</reference>
<dbReference type="AlphaFoldDB" id="A0A1Q2HP57"/>
<dbReference type="GO" id="GO:0005737">
    <property type="term" value="C:cytoplasm"/>
    <property type="evidence" value="ECO:0007669"/>
    <property type="project" value="UniProtKB-SubCell"/>
</dbReference>
<dbReference type="InterPro" id="IPR036101">
    <property type="entry name" value="CarD-like/TRCF_RID_sf"/>
</dbReference>
<dbReference type="InterPro" id="IPR037235">
    <property type="entry name" value="TRCF-like_C_D7"/>
</dbReference>
<dbReference type="EC" id="3.6.4.-" evidence="9"/>
<dbReference type="PANTHER" id="PTHR47964:SF1">
    <property type="entry name" value="ATP-DEPENDENT DNA HELICASE HOMOLOG RECG, CHLOROPLASTIC"/>
    <property type="match status" value="1"/>
</dbReference>
<gene>
    <name evidence="9 12" type="primary">mfd</name>
    <name evidence="12" type="ORF">L21SP3_01044</name>
</gene>
<comment type="similarity">
    <text evidence="9">In the N-terminal section; belongs to the UvrB family.</text>
</comment>
<dbReference type="CDD" id="cd17991">
    <property type="entry name" value="DEXHc_TRCF"/>
    <property type="match status" value="1"/>
</dbReference>
<dbReference type="PROSITE" id="PS51194">
    <property type="entry name" value="HELICASE_CTER"/>
    <property type="match status" value="1"/>
</dbReference>
<dbReference type="Gene3D" id="2.40.10.170">
    <property type="match status" value="1"/>
</dbReference>
<dbReference type="GO" id="GO:0003678">
    <property type="term" value="F:DNA helicase activity"/>
    <property type="evidence" value="ECO:0007669"/>
    <property type="project" value="TreeGrafter"/>
</dbReference>
<feature type="domain" description="Helicase C-terminal" evidence="11">
    <location>
        <begin position="741"/>
        <end position="895"/>
    </location>
</feature>
<evidence type="ECO:0000313" key="12">
    <source>
        <dbReference type="EMBL" id="AQQ09242.1"/>
    </source>
</evidence>
<evidence type="ECO:0000256" key="6">
    <source>
        <dbReference type="ARBA" id="ARBA00022840"/>
    </source>
</evidence>
<dbReference type="OrthoDB" id="9804325at2"/>
<evidence type="ECO:0000259" key="11">
    <source>
        <dbReference type="PROSITE" id="PS51194"/>
    </source>
</evidence>
<dbReference type="GO" id="GO:0005524">
    <property type="term" value="F:ATP binding"/>
    <property type="evidence" value="ECO:0007669"/>
    <property type="project" value="UniProtKB-UniRule"/>
</dbReference>
<evidence type="ECO:0000256" key="8">
    <source>
        <dbReference type="ARBA" id="ARBA00023204"/>
    </source>
</evidence>
<feature type="domain" description="Helicase ATP-binding" evidence="10">
    <location>
        <begin position="559"/>
        <end position="720"/>
    </location>
</feature>
<dbReference type="InterPro" id="IPR004576">
    <property type="entry name" value="Mfd"/>
</dbReference>
<comment type="similarity">
    <text evidence="9">In the C-terminal section; belongs to the helicase family. RecG subfamily.</text>
</comment>
<dbReference type="HAMAP" id="MF_00969">
    <property type="entry name" value="TRCF"/>
    <property type="match status" value="1"/>
</dbReference>
<dbReference type="InterPro" id="IPR001650">
    <property type="entry name" value="Helicase_C-like"/>
</dbReference>
<evidence type="ECO:0000313" key="13">
    <source>
        <dbReference type="Proteomes" id="UP000188273"/>
    </source>
</evidence>
<dbReference type="InterPro" id="IPR005118">
    <property type="entry name" value="TRCF_C"/>
</dbReference>
<dbReference type="STRING" id="1940790.L21SP3_01044"/>
<dbReference type="PROSITE" id="PS51192">
    <property type="entry name" value="HELICASE_ATP_BIND_1"/>
    <property type="match status" value="1"/>
</dbReference>